<dbReference type="SUPFAM" id="SSF53448">
    <property type="entry name" value="Nucleotide-diphospho-sugar transferases"/>
    <property type="match status" value="1"/>
</dbReference>
<dbReference type="EMBL" id="VFFF01000001">
    <property type="protein sequence ID" value="TNY34283.1"/>
    <property type="molecule type" value="Genomic_DNA"/>
</dbReference>
<proteinExistence type="predicted"/>
<dbReference type="PANTHER" id="PTHR43777:SF1">
    <property type="entry name" value="MOLYBDENUM COFACTOR CYTIDYLYLTRANSFERASE"/>
    <property type="match status" value="1"/>
</dbReference>
<evidence type="ECO:0000256" key="1">
    <source>
        <dbReference type="ARBA" id="ARBA00022842"/>
    </source>
</evidence>
<accession>A0A5C5GHW7</accession>
<comment type="caution">
    <text evidence="3">The sequence shown here is derived from an EMBL/GenBank/DDBJ whole genome shotgun (WGS) entry which is preliminary data.</text>
</comment>
<evidence type="ECO:0000313" key="3">
    <source>
        <dbReference type="EMBL" id="TNY34283.1"/>
    </source>
</evidence>
<dbReference type="PANTHER" id="PTHR43777">
    <property type="entry name" value="MOLYBDENUM COFACTOR CYTIDYLYLTRANSFERASE"/>
    <property type="match status" value="1"/>
</dbReference>
<evidence type="ECO:0000313" key="4">
    <source>
        <dbReference type="Proteomes" id="UP000314011"/>
    </source>
</evidence>
<gene>
    <name evidence="3" type="ORF">FHY64_02010</name>
</gene>
<dbReference type="InterPro" id="IPR025877">
    <property type="entry name" value="MobA-like_NTP_Trfase"/>
</dbReference>
<reference evidence="3 4" key="1">
    <citation type="submission" date="2019-06" db="EMBL/GenBank/DDBJ databases">
        <title>Genome of new Rhodobacteraceae sp. SM1903.</title>
        <authorList>
            <person name="Ren X."/>
        </authorList>
    </citation>
    <scope>NUCLEOTIDE SEQUENCE [LARGE SCALE GENOMIC DNA]</scope>
    <source>
        <strain evidence="3 4">SM1903</strain>
    </source>
</reference>
<evidence type="ECO:0000259" key="2">
    <source>
        <dbReference type="Pfam" id="PF12804"/>
    </source>
</evidence>
<protein>
    <submittedName>
        <fullName evidence="3">Nucleotidyltransferase family protein</fullName>
    </submittedName>
</protein>
<keyword evidence="1" id="KW-0460">Magnesium</keyword>
<feature type="domain" description="MobA-like NTP transferase" evidence="2">
    <location>
        <begin position="1"/>
        <end position="147"/>
    </location>
</feature>
<dbReference type="OrthoDB" id="9779263at2"/>
<dbReference type="GO" id="GO:0016779">
    <property type="term" value="F:nucleotidyltransferase activity"/>
    <property type="evidence" value="ECO:0007669"/>
    <property type="project" value="UniProtKB-ARBA"/>
</dbReference>
<keyword evidence="3" id="KW-0808">Transferase</keyword>
<dbReference type="Pfam" id="PF12804">
    <property type="entry name" value="NTP_transf_3"/>
    <property type="match status" value="1"/>
</dbReference>
<organism evidence="3 4">
    <name type="scientific">Pelagovum pacificum</name>
    <dbReference type="NCBI Taxonomy" id="2588711"/>
    <lineage>
        <taxon>Bacteria</taxon>
        <taxon>Pseudomonadati</taxon>
        <taxon>Pseudomonadota</taxon>
        <taxon>Alphaproteobacteria</taxon>
        <taxon>Rhodobacterales</taxon>
        <taxon>Paracoccaceae</taxon>
        <taxon>Pelagovum</taxon>
    </lineage>
</organism>
<dbReference type="Proteomes" id="UP000314011">
    <property type="component" value="Unassembled WGS sequence"/>
</dbReference>
<dbReference type="InterPro" id="IPR029044">
    <property type="entry name" value="Nucleotide-diphossugar_trans"/>
</dbReference>
<keyword evidence="4" id="KW-1185">Reference proteome</keyword>
<name>A0A5C5GHW7_9RHOB</name>
<dbReference type="Gene3D" id="3.90.550.10">
    <property type="entry name" value="Spore Coat Polysaccharide Biosynthesis Protein SpsA, Chain A"/>
    <property type="match status" value="1"/>
</dbReference>
<dbReference type="AlphaFoldDB" id="A0A5C5GHW7"/>
<sequence>MGGDDKLLREIGGEPILVRQVRRALATGSPVVVTLPPDRHSRLTALEGLPVVALIVEDAREGMAASLRAGAAEALRTGAESLTVLLPDMPDIETGDIAQVMAAEGRIVRATAEDGTPGHPTRFAAELLAEFAALEGDTGAAPVIRAHRDDLVLVPLKGQRACRDLDTPADWAAYSENSDD</sequence>